<dbReference type="Proteomes" id="UP000030905">
    <property type="component" value="Chromosome"/>
</dbReference>
<reference evidence="4" key="2">
    <citation type="submission" date="2015-10" db="EMBL/GenBank/DDBJ databases">
        <title>Improved Draft Genome Sequence of Clostridium pasteurianum Strain ATCC 6013 (DSM 525) Using a Hybrid Next-Generation Sequencing Approach.</title>
        <authorList>
            <person name="Pyne M.E."/>
            <person name="Utturkar S.M."/>
            <person name="Brown S.D."/>
            <person name="Moo-Young M."/>
            <person name="Chung D.A."/>
            <person name="Chou P.C."/>
        </authorList>
    </citation>
    <scope>NUCLEOTIDE SEQUENCE</scope>
    <source>
        <strain evidence="4">ATCC 6013</strain>
    </source>
</reference>
<accession>A0A0H3JBJ3</accession>
<dbReference type="KEGG" id="cpae:CPAST_c37920"/>
<evidence type="ECO:0008006" key="7">
    <source>
        <dbReference type="Google" id="ProtNLM"/>
    </source>
</evidence>
<protein>
    <recommendedName>
        <fullName evidence="7">Lipoprotein</fullName>
    </recommendedName>
</protein>
<dbReference type="eggNOG" id="ENOG5033121">
    <property type="taxonomic scope" value="Bacteria"/>
</dbReference>
<evidence type="ECO:0000256" key="2">
    <source>
        <dbReference type="SAM" id="SignalP"/>
    </source>
</evidence>
<reference evidence="4 5" key="3">
    <citation type="journal article" name="Genome Announc.">
        <title>Improved Draft Genome Sequence of Clostridium pasteurianum Strain ATCC 6013 (DSM 525) Using a Hybrid Next-Generation Sequencing Approach.</title>
        <authorList>
            <person name="Pyne M.E."/>
            <person name="Utturkar S."/>
            <person name="Brown S.D."/>
            <person name="Moo-Young M."/>
            <person name="Chung D.A."/>
            <person name="Chou C.P."/>
        </authorList>
    </citation>
    <scope>NUCLEOTIDE SEQUENCE [LARGE SCALE GENOMIC DNA]</scope>
    <source>
        <strain evidence="4 5">ATCC 6013</strain>
    </source>
</reference>
<feature type="chain" id="PRO_5035991410" description="Lipoprotein" evidence="2">
    <location>
        <begin position="22"/>
        <end position="385"/>
    </location>
</feature>
<dbReference type="EMBL" id="JPGY02000001">
    <property type="protein sequence ID" value="KRU14157.1"/>
    <property type="molecule type" value="Genomic_DNA"/>
</dbReference>
<evidence type="ECO:0000313" key="5">
    <source>
        <dbReference type="Proteomes" id="UP000028042"/>
    </source>
</evidence>
<dbReference type="Proteomes" id="UP000028042">
    <property type="component" value="Unassembled WGS sequence"/>
</dbReference>
<dbReference type="GeneID" id="93075878"/>
<name>A0A0H3JBJ3_CLOPA</name>
<evidence type="ECO:0000313" key="4">
    <source>
        <dbReference type="EMBL" id="KRU14157.1"/>
    </source>
</evidence>
<keyword evidence="2" id="KW-0732">Signal</keyword>
<feature type="compositionally biased region" description="Gly residues" evidence="1">
    <location>
        <begin position="235"/>
        <end position="252"/>
    </location>
</feature>
<feature type="region of interest" description="Disordered" evidence="1">
    <location>
        <begin position="232"/>
        <end position="265"/>
    </location>
</feature>
<sequence>MKKIFLGIICICIFISSVSCSKSHVSQTSELKEFDIAKAFGVVNKYMTANMKNDIKEMSKFYSSTFKKDNVEKMQQDVIINGYKFDEVSQAQDMADIYVRVTKINSKIPYSSLEIQNFKVIREKGEYKIKSIDIENQSESFESYSSNNLNSLNGRQIRIRFKNAVKTNLVTNMQSIPRYYYTQDDKAKIDKIPVGLKDFGISAMSYDGTSQIITTKGDNPFIEIVHFDESMATQGGTGDSQSSGGGGNGTGTSGESEMQPETPIGKEIRPIDVIPGANIKNLIFSQDEIYMAVQYSKANLGNSIRVYLNKNGKIISFKFEDNYPMDKVNVDIINFVEEGLVYKVTPKNGQNNDNSIKNMVGTWQLDMEEYKPKKVNESDLSSLKK</sequence>
<reference evidence="3 6" key="1">
    <citation type="journal article" date="2015" name="Genome Announc.">
        <title>Complete Genome Sequence of the Nitrogen-Fixing and Solvent-Producing Clostridium pasteurianum DSM 525.</title>
        <authorList>
            <person name="Poehlein A."/>
            <person name="Grosse-Honebrink A."/>
            <person name="Zhang Y."/>
            <person name="Minton N.P."/>
            <person name="Daniel R."/>
        </authorList>
    </citation>
    <scope>NUCLEOTIDE SEQUENCE [LARGE SCALE GENOMIC DNA]</scope>
    <source>
        <strain evidence="3">DSM 525</strain>
        <strain evidence="6">DSM 525 / ATCC 6013</strain>
    </source>
</reference>
<evidence type="ECO:0000256" key="1">
    <source>
        <dbReference type="SAM" id="MobiDB-lite"/>
    </source>
</evidence>
<dbReference type="EMBL" id="CP009268">
    <property type="protein sequence ID" value="AJA53818.1"/>
    <property type="molecule type" value="Genomic_DNA"/>
</dbReference>
<organism evidence="3 6">
    <name type="scientific">Clostridium pasteurianum DSM 525 = ATCC 6013</name>
    <dbReference type="NCBI Taxonomy" id="1262449"/>
    <lineage>
        <taxon>Bacteria</taxon>
        <taxon>Bacillati</taxon>
        <taxon>Bacillota</taxon>
        <taxon>Clostridia</taxon>
        <taxon>Eubacteriales</taxon>
        <taxon>Clostridiaceae</taxon>
        <taxon>Clostridium</taxon>
    </lineage>
</organism>
<proteinExistence type="predicted"/>
<dbReference type="PATRIC" id="fig|1262449.3.peg.3610"/>
<evidence type="ECO:0000313" key="6">
    <source>
        <dbReference type="Proteomes" id="UP000030905"/>
    </source>
</evidence>
<dbReference type="RefSeq" id="WP_003447653.1">
    <property type="nucleotide sequence ID" value="NZ_ANZB01000016.1"/>
</dbReference>
<evidence type="ECO:0000313" key="3">
    <source>
        <dbReference type="EMBL" id="AJA53818.1"/>
    </source>
</evidence>
<dbReference type="PROSITE" id="PS51257">
    <property type="entry name" value="PROKAR_LIPOPROTEIN"/>
    <property type="match status" value="1"/>
</dbReference>
<keyword evidence="6" id="KW-1185">Reference proteome</keyword>
<dbReference type="AlphaFoldDB" id="A0A0H3JBJ3"/>
<gene>
    <name evidence="3" type="ORF">CLPA_c37920</name>
    <name evidence="4" type="ORF">CP6013_03413</name>
</gene>
<dbReference type="KEGG" id="cpat:CLPA_c37920"/>
<feature type="signal peptide" evidence="2">
    <location>
        <begin position="1"/>
        <end position="21"/>
    </location>
</feature>